<dbReference type="AlphaFoldDB" id="A0A645BPN6"/>
<accession>A0A645BPN6</accession>
<comment type="caution">
    <text evidence="1">The sequence shown here is derived from an EMBL/GenBank/DDBJ whole genome shotgun (WGS) entry which is preliminary data.</text>
</comment>
<dbReference type="EMBL" id="VSSQ01021478">
    <property type="protein sequence ID" value="MPM67088.1"/>
    <property type="molecule type" value="Genomic_DNA"/>
</dbReference>
<reference evidence="1" key="1">
    <citation type="submission" date="2019-08" db="EMBL/GenBank/DDBJ databases">
        <authorList>
            <person name="Kucharzyk K."/>
            <person name="Murdoch R.W."/>
            <person name="Higgins S."/>
            <person name="Loffler F."/>
        </authorList>
    </citation>
    <scope>NUCLEOTIDE SEQUENCE</scope>
</reference>
<evidence type="ECO:0000313" key="1">
    <source>
        <dbReference type="EMBL" id="MPM67088.1"/>
    </source>
</evidence>
<proteinExistence type="predicted"/>
<protein>
    <submittedName>
        <fullName evidence="1">Uncharacterized protein</fullName>
    </submittedName>
</protein>
<organism evidence="1">
    <name type="scientific">bioreactor metagenome</name>
    <dbReference type="NCBI Taxonomy" id="1076179"/>
    <lineage>
        <taxon>unclassified sequences</taxon>
        <taxon>metagenomes</taxon>
        <taxon>ecological metagenomes</taxon>
    </lineage>
</organism>
<gene>
    <name evidence="1" type="ORF">SDC9_114005</name>
</gene>
<name>A0A645BPN6_9ZZZZ</name>
<sequence length="238" mass="26126">MHIPVRVPKRKNRVSPCSGGKDLITFHCRILTVHVIKQVGMDERMIKCGIENHFLVGGTSFNPYTGKLFLPAFAGSSPDLIKLKAVLLGLQVFAGIGSAYEGNPDLYFDGFTRFNIVRKVGSDIVSGNIPPITGVNFPCACRTVPGSLCCHFALFLPISGSQRWFADTHHKINGKNRLRVVTKSPQHFHPLNFGITDATHPGTTFVGKPFPQVQQYICVPFRKGKTGDTRACSGRNFG</sequence>